<evidence type="ECO:0000313" key="2">
    <source>
        <dbReference type="EMBL" id="KAL3420289.1"/>
    </source>
</evidence>
<sequence>MDPSARQYEFVIGTGPSVHRNNDVRKMVRTHVMNEHIRTKKQRKSARNDQGGRVTRSSSSNTQAQASEHEASSEVPRLLGYPSALCTYAYPIAMQTRTHQLLSTYLCHVTRRAHPLEQHLKINPSKCVEWFHLAVNDKAMFHALLFAMASVLALLEGKSGSDESMYHMTKTIEIVNKRLRENVHLVEETTIGALSCLALGEAVVGNVHLWHVHMRGLKEMIRAKGDVQSFNKSMQLKVRRSDIIGAIDYLALPYLEFEREDSVPIWSCITDEELKIIKADFIDSIAGCDLHPDLVLIMMDVALFSNALRKAQDDPATVLNPYAFSEDLYWIEYRLLSFTTHLLTPSEEAHIDRACRIAGLLYMKLVLNEFPYSKNGSSILLNTLRESLARLQVTRYSIQLILWISVVGSLASQTTDDRNIFNSFVTGFISTWSMYKKSRCNIPMHWIFPLHWFVEKSLKVLSG</sequence>
<dbReference type="Pfam" id="PF11951">
    <property type="entry name" value="Fungal_trans_2"/>
    <property type="match status" value="1"/>
</dbReference>
<evidence type="ECO:0000256" key="1">
    <source>
        <dbReference type="SAM" id="MobiDB-lite"/>
    </source>
</evidence>
<proteinExistence type="predicted"/>
<name>A0ABR4PAE3_9HELO</name>
<protein>
    <submittedName>
        <fullName evidence="2">Uncharacterized protein</fullName>
    </submittedName>
</protein>
<dbReference type="Proteomes" id="UP001629113">
    <property type="component" value="Unassembled WGS sequence"/>
</dbReference>
<keyword evidence="3" id="KW-1185">Reference proteome</keyword>
<feature type="region of interest" description="Disordered" evidence="1">
    <location>
        <begin position="34"/>
        <end position="75"/>
    </location>
</feature>
<dbReference type="EMBL" id="JBFCZG010000007">
    <property type="protein sequence ID" value="KAL3420289.1"/>
    <property type="molecule type" value="Genomic_DNA"/>
</dbReference>
<reference evidence="2 3" key="1">
    <citation type="submission" date="2024-06" db="EMBL/GenBank/DDBJ databases">
        <title>Complete genome of Phlyctema vagabunda strain 19-DSS-EL-015.</title>
        <authorList>
            <person name="Fiorenzani C."/>
        </authorList>
    </citation>
    <scope>NUCLEOTIDE SEQUENCE [LARGE SCALE GENOMIC DNA]</scope>
    <source>
        <strain evidence="2 3">19-DSS-EL-015</strain>
    </source>
</reference>
<organism evidence="2 3">
    <name type="scientific">Phlyctema vagabunda</name>
    <dbReference type="NCBI Taxonomy" id="108571"/>
    <lineage>
        <taxon>Eukaryota</taxon>
        <taxon>Fungi</taxon>
        <taxon>Dikarya</taxon>
        <taxon>Ascomycota</taxon>
        <taxon>Pezizomycotina</taxon>
        <taxon>Leotiomycetes</taxon>
        <taxon>Helotiales</taxon>
        <taxon>Dermateaceae</taxon>
        <taxon>Phlyctema</taxon>
    </lineage>
</organism>
<dbReference type="PANTHER" id="PTHR37540">
    <property type="entry name" value="TRANSCRIPTION FACTOR (ACR-2), PUTATIVE-RELATED-RELATED"/>
    <property type="match status" value="1"/>
</dbReference>
<accession>A0ABR4PAE3</accession>
<feature type="compositionally biased region" description="Polar residues" evidence="1">
    <location>
        <begin position="55"/>
        <end position="66"/>
    </location>
</feature>
<comment type="caution">
    <text evidence="2">The sequence shown here is derived from an EMBL/GenBank/DDBJ whole genome shotgun (WGS) entry which is preliminary data.</text>
</comment>
<dbReference type="PANTHER" id="PTHR37540:SF5">
    <property type="entry name" value="TRANSCRIPTION FACTOR DOMAIN-CONTAINING PROTEIN"/>
    <property type="match status" value="1"/>
</dbReference>
<dbReference type="InterPro" id="IPR021858">
    <property type="entry name" value="Fun_TF"/>
</dbReference>
<evidence type="ECO:0000313" key="3">
    <source>
        <dbReference type="Proteomes" id="UP001629113"/>
    </source>
</evidence>
<gene>
    <name evidence="2" type="ORF">PVAG01_08787</name>
</gene>